<name>A0AAU8MQ18_9GAMM</name>
<sequence length="105" mass="11836">MGYEYKAMPDDPADYRRRREVLLLQVASLPTFAGRGGPNQVGLDDAPQLLRNRRWGDPVQLWFEPDHVRVLCAGALSEALRVDLRELLRMIGGRCLDDDGEPAAF</sequence>
<dbReference type="EMBL" id="CP159925">
    <property type="protein sequence ID" value="XCO74111.1"/>
    <property type="molecule type" value="Genomic_DNA"/>
</dbReference>
<protein>
    <submittedName>
        <fullName evidence="1">Uncharacterized protein</fullName>
    </submittedName>
</protein>
<gene>
    <name evidence="1" type="ORF">ABU614_17230</name>
</gene>
<proteinExistence type="predicted"/>
<accession>A0AAU8MQ18</accession>
<dbReference type="AlphaFoldDB" id="A0AAU8MQ18"/>
<reference evidence="1" key="1">
    <citation type="submission" date="2024-06" db="EMBL/GenBank/DDBJ databases">
        <authorList>
            <person name="Li S."/>
        </authorList>
    </citation>
    <scope>NUCLEOTIDE SEQUENCE</scope>
    <source>
        <strain evidence="1">SR10</strain>
    </source>
</reference>
<organism evidence="1">
    <name type="scientific">Lysobacter firmicutimachus</name>
    <dbReference type="NCBI Taxonomy" id="1792846"/>
    <lineage>
        <taxon>Bacteria</taxon>
        <taxon>Pseudomonadati</taxon>
        <taxon>Pseudomonadota</taxon>
        <taxon>Gammaproteobacteria</taxon>
        <taxon>Lysobacterales</taxon>
        <taxon>Lysobacteraceae</taxon>
        <taxon>Lysobacter</taxon>
    </lineage>
</organism>
<evidence type="ECO:0000313" key="1">
    <source>
        <dbReference type="EMBL" id="XCO74111.1"/>
    </source>
</evidence>
<dbReference type="RefSeq" id="WP_363796973.1">
    <property type="nucleotide sequence ID" value="NZ_CP159925.1"/>
</dbReference>